<evidence type="ECO:0000259" key="1">
    <source>
        <dbReference type="Pfam" id="PF01814"/>
    </source>
</evidence>
<dbReference type="Pfam" id="PF01814">
    <property type="entry name" value="Hemerythrin"/>
    <property type="match status" value="1"/>
</dbReference>
<dbReference type="Gene3D" id="1.20.120.520">
    <property type="entry name" value="nmb1532 protein domain like"/>
    <property type="match status" value="1"/>
</dbReference>
<dbReference type="CDD" id="cd12108">
    <property type="entry name" value="Hr-like"/>
    <property type="match status" value="1"/>
</dbReference>
<evidence type="ECO:0000313" key="3">
    <source>
        <dbReference type="Proteomes" id="UP001589890"/>
    </source>
</evidence>
<organism evidence="2 3">
    <name type="scientific">Kribbella deserti</name>
    <dbReference type="NCBI Taxonomy" id="1926257"/>
    <lineage>
        <taxon>Bacteria</taxon>
        <taxon>Bacillati</taxon>
        <taxon>Actinomycetota</taxon>
        <taxon>Actinomycetes</taxon>
        <taxon>Propionibacteriales</taxon>
        <taxon>Kribbellaceae</taxon>
        <taxon>Kribbella</taxon>
    </lineage>
</organism>
<comment type="caution">
    <text evidence="2">The sequence shown here is derived from an EMBL/GenBank/DDBJ whole genome shotgun (WGS) entry which is preliminary data.</text>
</comment>
<name>A0ABV6QGA3_9ACTN</name>
<dbReference type="InterPro" id="IPR012312">
    <property type="entry name" value="Hemerythrin-like"/>
</dbReference>
<dbReference type="Proteomes" id="UP001589890">
    <property type="component" value="Unassembled WGS sequence"/>
</dbReference>
<accession>A0ABV6QGA3</accession>
<reference evidence="2 3" key="1">
    <citation type="submission" date="2024-09" db="EMBL/GenBank/DDBJ databases">
        <authorList>
            <person name="Sun Q."/>
            <person name="Mori K."/>
        </authorList>
    </citation>
    <scope>NUCLEOTIDE SEQUENCE [LARGE SCALE GENOMIC DNA]</scope>
    <source>
        <strain evidence="2 3">CGMCC 1.15906</strain>
    </source>
</reference>
<evidence type="ECO:0000313" key="2">
    <source>
        <dbReference type="EMBL" id="MFC0623666.1"/>
    </source>
</evidence>
<feature type="domain" description="Hemerythrin-like" evidence="1">
    <location>
        <begin position="13"/>
        <end position="128"/>
    </location>
</feature>
<keyword evidence="3" id="KW-1185">Reference proteome</keyword>
<sequence length="188" mass="20921">MTENSGQSDREDIVALLERQHQEIRELFAEVETAEGDRKRDAFRELVRLLAIHETAEEEVVHPAVRSAEGGDAVVDERLDEEHRAKELLSTMTDVGTEGEGFDALLRQLRTDVLAHAENEEREEFPKLRAHYDDQQLRGMAVAARAAEAMAPTRPHPGVESAKANLLLGPPVAIMDRARDAIRTALGN</sequence>
<dbReference type="RefSeq" id="WP_380044367.1">
    <property type="nucleotide sequence ID" value="NZ_JBHLTC010000006.1"/>
</dbReference>
<proteinExistence type="predicted"/>
<gene>
    <name evidence="2" type="ORF">ACFFGN_06315</name>
</gene>
<protein>
    <submittedName>
        <fullName evidence="2">Hemerythrin domain-containing protein</fullName>
    </submittedName>
</protein>
<dbReference type="EMBL" id="JBHLTC010000006">
    <property type="protein sequence ID" value="MFC0623666.1"/>
    <property type="molecule type" value="Genomic_DNA"/>
</dbReference>
<dbReference type="PANTHER" id="PTHR35585:SF1">
    <property type="entry name" value="HHE DOMAIN PROTEIN (AFU_ORTHOLOGUE AFUA_4G00730)"/>
    <property type="match status" value="1"/>
</dbReference>
<dbReference type="PANTHER" id="PTHR35585">
    <property type="entry name" value="HHE DOMAIN PROTEIN (AFU_ORTHOLOGUE AFUA_4G00730)"/>
    <property type="match status" value="1"/>
</dbReference>